<dbReference type="InterPro" id="IPR039438">
    <property type="entry name" value="At2g23090-like_Znf"/>
</dbReference>
<reference evidence="3" key="1">
    <citation type="submission" date="2021-01" db="EMBL/GenBank/DDBJ databases">
        <authorList>
            <person name="Corre E."/>
            <person name="Pelletier E."/>
            <person name="Niang G."/>
            <person name="Scheremetjew M."/>
            <person name="Finn R."/>
            <person name="Kale V."/>
            <person name="Holt S."/>
            <person name="Cochrane G."/>
            <person name="Meng A."/>
            <person name="Brown T."/>
            <person name="Cohen L."/>
        </authorList>
    </citation>
    <scope>NUCLEOTIDE SEQUENCE</scope>
    <source>
        <strain evidence="3">RCC1693</strain>
    </source>
</reference>
<dbReference type="EMBL" id="HBGT01013891">
    <property type="protein sequence ID" value="CAD9411134.1"/>
    <property type="molecule type" value="Transcribed_RNA"/>
</dbReference>
<dbReference type="PANTHER" id="PTHR33788">
    <property type="entry name" value="OS07G0114300 PROTEIN"/>
    <property type="match status" value="1"/>
</dbReference>
<feature type="region of interest" description="Disordered" evidence="1">
    <location>
        <begin position="1"/>
        <end position="41"/>
    </location>
</feature>
<evidence type="ECO:0000313" key="3">
    <source>
        <dbReference type="EMBL" id="CAD9411134.1"/>
    </source>
</evidence>
<organism evidence="3">
    <name type="scientific">Florenciella parvula</name>
    <dbReference type="NCBI Taxonomy" id="236787"/>
    <lineage>
        <taxon>Eukaryota</taxon>
        <taxon>Sar</taxon>
        <taxon>Stramenopiles</taxon>
        <taxon>Ochrophyta</taxon>
        <taxon>Dictyochophyceae</taxon>
        <taxon>Florenciellales</taxon>
        <taxon>Florenciella</taxon>
    </lineage>
</organism>
<evidence type="ECO:0000259" key="2">
    <source>
        <dbReference type="Pfam" id="PF12907"/>
    </source>
</evidence>
<gene>
    <name evidence="3" type="ORF">FPAR1323_LOCUS7451</name>
</gene>
<dbReference type="PANTHER" id="PTHR33788:SF1">
    <property type="entry name" value="ZINC-BINDING PROTEIN"/>
    <property type="match status" value="1"/>
</dbReference>
<name>A0A7S2BZA8_9STRA</name>
<accession>A0A7S2BZA8</accession>
<dbReference type="AlphaFoldDB" id="A0A7S2BZA8"/>
<feature type="compositionally biased region" description="Basic and acidic residues" evidence="1">
    <location>
        <begin position="11"/>
        <end position="31"/>
    </location>
</feature>
<protein>
    <recommendedName>
        <fullName evidence="2">At2g23090-like zinc-binding domain-containing protein</fullName>
    </recommendedName>
</protein>
<feature type="domain" description="At2g23090-like zinc-binding" evidence="2">
    <location>
        <begin position="45"/>
        <end position="81"/>
    </location>
</feature>
<sequence>MGGGNGQKSAKAAEKNRLKAEATKSPEERKAAQQKAAQDAAGITCKVCRQGFMINSTIVQLQAHLTSKHAKLEPTACFANWAQMVAREQAAAAAPAAAPVKKKKKKPKQEESLDDLLNAGLSGKKKKK</sequence>
<feature type="compositionally biased region" description="Low complexity" evidence="1">
    <location>
        <begin position="90"/>
        <end position="99"/>
    </location>
</feature>
<evidence type="ECO:0000256" key="1">
    <source>
        <dbReference type="SAM" id="MobiDB-lite"/>
    </source>
</evidence>
<dbReference type="Gene3D" id="4.10.1050.10">
    <property type="entry name" value="At2g23090-like"/>
    <property type="match status" value="1"/>
</dbReference>
<feature type="region of interest" description="Disordered" evidence="1">
    <location>
        <begin position="90"/>
        <end position="128"/>
    </location>
</feature>
<dbReference type="InterPro" id="IPR039713">
    <property type="entry name" value="At2g23090-like"/>
</dbReference>
<dbReference type="Pfam" id="PF12907">
    <property type="entry name" value="zf-met2"/>
    <property type="match status" value="1"/>
</dbReference>
<dbReference type="InterPro" id="IPR026939">
    <property type="entry name" value="ZNF706/At2g23090_sf"/>
</dbReference>
<dbReference type="SUPFAM" id="SSF118359">
    <property type="entry name" value="Expressed protein At2g23090/F21P24.15"/>
    <property type="match status" value="1"/>
</dbReference>
<proteinExistence type="predicted"/>